<reference evidence="8 9" key="1">
    <citation type="submission" date="2023-04" db="EMBL/GenBank/DDBJ databases">
        <authorList>
            <person name="Hsu D."/>
        </authorList>
    </citation>
    <scope>NUCLEOTIDE SEQUENCE [LARGE SCALE GENOMIC DNA]</scope>
    <source>
        <strain evidence="8 9">MK1</strain>
    </source>
</reference>
<dbReference type="SUPFAM" id="SSF53822">
    <property type="entry name" value="Periplasmic binding protein-like I"/>
    <property type="match status" value="1"/>
</dbReference>
<dbReference type="InterPro" id="IPR028082">
    <property type="entry name" value="Peripla_BP_I"/>
</dbReference>
<keyword evidence="9" id="KW-1185">Reference proteome</keyword>
<feature type="signal peptide" evidence="6">
    <location>
        <begin position="1"/>
        <end position="26"/>
    </location>
</feature>
<feature type="chain" id="PRO_5043793173" evidence="6">
    <location>
        <begin position="27"/>
        <end position="399"/>
    </location>
</feature>
<dbReference type="GO" id="GO:0006865">
    <property type="term" value="P:amino acid transport"/>
    <property type="evidence" value="ECO:0007669"/>
    <property type="project" value="UniProtKB-KW"/>
</dbReference>
<dbReference type="PANTHER" id="PTHR47151">
    <property type="entry name" value="LEU/ILE/VAL-BINDING ABC TRANSPORTER SUBUNIT"/>
    <property type="match status" value="1"/>
</dbReference>
<dbReference type="CDD" id="cd06342">
    <property type="entry name" value="PBP1_ABC_LIVBP-like"/>
    <property type="match status" value="1"/>
</dbReference>
<evidence type="ECO:0000259" key="7">
    <source>
        <dbReference type="Pfam" id="PF13458"/>
    </source>
</evidence>
<evidence type="ECO:0000256" key="2">
    <source>
        <dbReference type="ARBA" id="ARBA00022448"/>
    </source>
</evidence>
<name>A0AAU0UMF5_9FIRM</name>
<dbReference type="PRINTS" id="PR00337">
    <property type="entry name" value="LEUILEVALBP"/>
</dbReference>
<evidence type="ECO:0000256" key="1">
    <source>
        <dbReference type="ARBA" id="ARBA00010062"/>
    </source>
</evidence>
<dbReference type="RefSeq" id="WP_366924235.1">
    <property type="nucleotide sequence ID" value="NZ_CP121694.1"/>
</dbReference>
<evidence type="ECO:0000313" key="8">
    <source>
        <dbReference type="EMBL" id="WRO21391.1"/>
    </source>
</evidence>
<evidence type="ECO:0000256" key="3">
    <source>
        <dbReference type="ARBA" id="ARBA00022729"/>
    </source>
</evidence>
<dbReference type="KEGG" id="dbc:MFMK1_001199"/>
<keyword evidence="3 6" id="KW-0732">Signal</keyword>
<proteinExistence type="inferred from homology"/>
<evidence type="ECO:0000256" key="6">
    <source>
        <dbReference type="SAM" id="SignalP"/>
    </source>
</evidence>
<evidence type="ECO:0000256" key="5">
    <source>
        <dbReference type="SAM" id="MobiDB-lite"/>
    </source>
</evidence>
<dbReference type="AlphaFoldDB" id="A0AAU0UMF5"/>
<dbReference type="Pfam" id="PF13458">
    <property type="entry name" value="Peripla_BP_6"/>
    <property type="match status" value="1"/>
</dbReference>
<evidence type="ECO:0000256" key="4">
    <source>
        <dbReference type="ARBA" id="ARBA00022970"/>
    </source>
</evidence>
<dbReference type="Proteomes" id="UP001329915">
    <property type="component" value="Chromosome"/>
</dbReference>
<organism evidence="8 9">
    <name type="scientific">Metallumcola ferriviriculae</name>
    <dbReference type="NCBI Taxonomy" id="3039180"/>
    <lineage>
        <taxon>Bacteria</taxon>
        <taxon>Bacillati</taxon>
        <taxon>Bacillota</taxon>
        <taxon>Clostridia</taxon>
        <taxon>Neomoorellales</taxon>
        <taxon>Desulfitibacteraceae</taxon>
        <taxon>Metallumcola</taxon>
    </lineage>
</organism>
<dbReference type="InterPro" id="IPR000709">
    <property type="entry name" value="Leu_Ile_Val-bd"/>
</dbReference>
<dbReference type="EMBL" id="CP121694">
    <property type="protein sequence ID" value="WRO21391.1"/>
    <property type="molecule type" value="Genomic_DNA"/>
</dbReference>
<dbReference type="PROSITE" id="PS51257">
    <property type="entry name" value="PROKAR_LIPOPROTEIN"/>
    <property type="match status" value="1"/>
</dbReference>
<gene>
    <name evidence="8" type="ORF">MFMK1_001199</name>
</gene>
<comment type="similarity">
    <text evidence="1">Belongs to the leucine-binding protein family.</text>
</comment>
<keyword evidence="4" id="KW-0029">Amino-acid transport</keyword>
<dbReference type="InterPro" id="IPR028081">
    <property type="entry name" value="Leu-bd"/>
</dbReference>
<dbReference type="PANTHER" id="PTHR47151:SF2">
    <property type="entry name" value="AMINO ACID BINDING PROTEIN"/>
    <property type="match status" value="1"/>
</dbReference>
<protein>
    <submittedName>
        <fullName evidence="8">Branched-chain amino acid ABC transporter substrate-binding protein</fullName>
    </submittedName>
</protein>
<keyword evidence="2" id="KW-0813">Transport</keyword>
<accession>A0AAU0UMF5</accession>
<dbReference type="Gene3D" id="3.40.50.2300">
    <property type="match status" value="2"/>
</dbReference>
<feature type="region of interest" description="Disordered" evidence="5">
    <location>
        <begin position="25"/>
        <end position="45"/>
    </location>
</feature>
<evidence type="ECO:0000313" key="9">
    <source>
        <dbReference type="Proteomes" id="UP001329915"/>
    </source>
</evidence>
<feature type="domain" description="Leucine-binding protein" evidence="7">
    <location>
        <begin position="46"/>
        <end position="378"/>
    </location>
</feature>
<sequence>MGKKLVLLLLVGVLVLGLAGCGGQQAAEEPGQDQDAKEEPAASNEPIKIGIQGPITGKWAIEGTGFVNGATILAQQINDEGGLLGRQVEIVEGDDKGEPKEAALVAQKMISSGVVAVVGAYNSTNTDPISDMYNEAGLLHITPSSTATHLTEKGYTHFFRTAFLDNRQGLFAAEFMVNDLDKKKIAIIHDNTTYAKGLAEWTQKYIEEKGGEVVFIDAIKPGELDFNPTLTKVKDTNPEALWFTGYFSEGGLLLSQARDMGMMVPFVAGNANNNPDFFKIAGKSAIMEGGGTFIISEPGPSDLDNPEANKFVSDYESKYGEIPPSVWTLSAADAFRLIVSAIEETESTDADTLAEYLRNVKDFPGITGPINYDEKGDRKGTIHKAYKFDENGSLVNWNA</sequence>